<feature type="domain" description="SWIM-type" evidence="2">
    <location>
        <begin position="61"/>
        <end position="96"/>
    </location>
</feature>
<evidence type="ECO:0000259" key="2">
    <source>
        <dbReference type="PROSITE" id="PS50966"/>
    </source>
</evidence>
<evidence type="ECO:0000313" key="3">
    <source>
        <dbReference type="EMBL" id="JAT11063.1"/>
    </source>
</evidence>
<proteinExistence type="predicted"/>
<dbReference type="InterPro" id="IPR007527">
    <property type="entry name" value="Znf_SWIM"/>
</dbReference>
<organism evidence="3">
    <name type="scientific">Graphocephala atropunctata</name>
    <dbReference type="NCBI Taxonomy" id="36148"/>
    <lineage>
        <taxon>Eukaryota</taxon>
        <taxon>Metazoa</taxon>
        <taxon>Ecdysozoa</taxon>
        <taxon>Arthropoda</taxon>
        <taxon>Hexapoda</taxon>
        <taxon>Insecta</taxon>
        <taxon>Pterygota</taxon>
        <taxon>Neoptera</taxon>
        <taxon>Paraneoptera</taxon>
        <taxon>Hemiptera</taxon>
        <taxon>Auchenorrhyncha</taxon>
        <taxon>Membracoidea</taxon>
        <taxon>Cicadellidae</taxon>
        <taxon>Cicadellinae</taxon>
        <taxon>Cicadellini</taxon>
        <taxon>Graphocephala</taxon>
    </lineage>
</organism>
<accession>A0A1B6KHZ5</accession>
<gene>
    <name evidence="3" type="ORF">g.53987</name>
</gene>
<dbReference type="AlphaFoldDB" id="A0A1B6KHZ5"/>
<dbReference type="GO" id="GO:0008270">
    <property type="term" value="F:zinc ion binding"/>
    <property type="evidence" value="ECO:0007669"/>
    <property type="project" value="UniProtKB-KW"/>
</dbReference>
<evidence type="ECO:0000256" key="1">
    <source>
        <dbReference type="PROSITE-ProRule" id="PRU00325"/>
    </source>
</evidence>
<sequence length="244" mass="28200">KLRPGKKTQSIQQAHEKSLQGFKIIDKDNDEYLVQNEVSGLVYLVVKENKVCCCNPIKQCVHCKVCRHSFNCSCANFFLDKHSICKHVHFVARQITEPENNEYGKIREEVVVSKVPNLPSTGACSPYSEPNSKLEEEFENFTNEILLYKRKFKDMPQAKQKEVIRVSRLMKILFKKEDNEGAPGHQQSLKMNECKRKMPEQGVFCQTGDKKKRKKSPEASSFRKPVFEFAPYIECPVDHEEVVL</sequence>
<keyword evidence="1" id="KW-0862">Zinc</keyword>
<name>A0A1B6KHZ5_9HEMI</name>
<keyword evidence="1" id="KW-0479">Metal-binding</keyword>
<protein>
    <recommendedName>
        <fullName evidence="2">SWIM-type domain-containing protein</fullName>
    </recommendedName>
</protein>
<feature type="non-terminal residue" evidence="3">
    <location>
        <position position="1"/>
    </location>
</feature>
<dbReference type="EMBL" id="GEBQ01028914">
    <property type="protein sequence ID" value="JAT11063.1"/>
    <property type="molecule type" value="Transcribed_RNA"/>
</dbReference>
<reference evidence="3" key="1">
    <citation type="submission" date="2015-11" db="EMBL/GenBank/DDBJ databases">
        <title>De novo transcriptome assembly of four potential Pierce s Disease insect vectors from Arizona vineyards.</title>
        <authorList>
            <person name="Tassone E.E."/>
        </authorList>
    </citation>
    <scope>NUCLEOTIDE SEQUENCE</scope>
</reference>
<keyword evidence="1" id="KW-0863">Zinc-finger</keyword>
<dbReference type="PROSITE" id="PS50966">
    <property type="entry name" value="ZF_SWIM"/>
    <property type="match status" value="1"/>
</dbReference>